<dbReference type="PANTHER" id="PTHR21310">
    <property type="entry name" value="AMINOGLYCOSIDE PHOSPHOTRANSFERASE-RELATED-RELATED"/>
    <property type="match status" value="1"/>
</dbReference>
<dbReference type="PANTHER" id="PTHR21310:SF15">
    <property type="entry name" value="AMINOGLYCOSIDE PHOSPHOTRANSFERASE DOMAIN-CONTAINING PROTEIN"/>
    <property type="match status" value="1"/>
</dbReference>
<keyword evidence="2" id="KW-1133">Transmembrane helix</keyword>
<feature type="compositionally biased region" description="Polar residues" evidence="1">
    <location>
        <begin position="462"/>
        <end position="496"/>
    </location>
</feature>
<evidence type="ECO:0000256" key="2">
    <source>
        <dbReference type="SAM" id="Phobius"/>
    </source>
</evidence>
<feature type="transmembrane region" description="Helical" evidence="2">
    <location>
        <begin position="700"/>
        <end position="721"/>
    </location>
</feature>
<feature type="region of interest" description="Disordered" evidence="1">
    <location>
        <begin position="429"/>
        <end position="496"/>
    </location>
</feature>
<feature type="transmembrane region" description="Helical" evidence="2">
    <location>
        <begin position="632"/>
        <end position="652"/>
    </location>
</feature>
<comment type="caution">
    <text evidence="3">The sequence shown here is derived from an EMBL/GenBank/DDBJ whole genome shotgun (WGS) entry which is preliminary data.</text>
</comment>
<evidence type="ECO:0000256" key="1">
    <source>
        <dbReference type="SAM" id="MobiDB-lite"/>
    </source>
</evidence>
<dbReference type="EMBL" id="CAJVPQ010000032">
    <property type="protein sequence ID" value="CAG8438713.1"/>
    <property type="molecule type" value="Genomic_DNA"/>
</dbReference>
<name>A0A9N8V8R2_9GLOM</name>
<organism evidence="3 4">
    <name type="scientific">Funneliformis caledonium</name>
    <dbReference type="NCBI Taxonomy" id="1117310"/>
    <lineage>
        <taxon>Eukaryota</taxon>
        <taxon>Fungi</taxon>
        <taxon>Fungi incertae sedis</taxon>
        <taxon>Mucoromycota</taxon>
        <taxon>Glomeromycotina</taxon>
        <taxon>Glomeromycetes</taxon>
        <taxon>Glomerales</taxon>
        <taxon>Glomeraceae</taxon>
        <taxon>Funneliformis</taxon>
    </lineage>
</organism>
<keyword evidence="2" id="KW-0812">Transmembrane</keyword>
<feature type="compositionally biased region" description="Polar residues" evidence="1">
    <location>
        <begin position="545"/>
        <end position="562"/>
    </location>
</feature>
<dbReference type="OrthoDB" id="10003767at2759"/>
<keyword evidence="2" id="KW-0472">Membrane</keyword>
<gene>
    <name evidence="3" type="ORF">FCALED_LOCUS344</name>
</gene>
<proteinExistence type="predicted"/>
<reference evidence="3" key="1">
    <citation type="submission" date="2021-06" db="EMBL/GenBank/DDBJ databases">
        <authorList>
            <person name="Kallberg Y."/>
            <person name="Tangrot J."/>
            <person name="Rosling A."/>
        </authorList>
    </citation>
    <scope>NUCLEOTIDE SEQUENCE</scope>
    <source>
        <strain evidence="3">UK204</strain>
    </source>
</reference>
<dbReference type="InterPro" id="IPR051678">
    <property type="entry name" value="AGP_Transferase"/>
</dbReference>
<feature type="transmembrane region" description="Helical" evidence="2">
    <location>
        <begin position="664"/>
        <end position="688"/>
    </location>
</feature>
<accession>A0A9N8V8R2</accession>
<feature type="compositionally biased region" description="Basic and acidic residues" evidence="1">
    <location>
        <begin position="566"/>
        <end position="579"/>
    </location>
</feature>
<dbReference type="AlphaFoldDB" id="A0A9N8V8R2"/>
<evidence type="ECO:0000313" key="3">
    <source>
        <dbReference type="EMBL" id="CAG8438713.1"/>
    </source>
</evidence>
<dbReference type="Proteomes" id="UP000789570">
    <property type="component" value="Unassembled WGS sequence"/>
</dbReference>
<evidence type="ECO:0000313" key="4">
    <source>
        <dbReference type="Proteomes" id="UP000789570"/>
    </source>
</evidence>
<feature type="region of interest" description="Disordered" evidence="1">
    <location>
        <begin position="545"/>
        <end position="607"/>
    </location>
</feature>
<keyword evidence="4" id="KW-1185">Reference proteome</keyword>
<protein>
    <submittedName>
        <fullName evidence="3">3553_t:CDS:1</fullName>
    </submittedName>
</protein>
<sequence length="743" mass="85822">MSESDSPFVGLSSLNLPDIENDKGFKPNLDVIIQKISQIFNKTCVKVELIEQDSGYRIPFLIELEDGGEYILYVINPTLSIIDKYPKDLLIDMMRSEIGTINYLDKYTNIPVPRVYHWNLEKENEIGAPFMIVKKLFGNNLDQEWSTLTFEQKCEFINHYLDILGSLGEVRQDQIGSLYLDEENYQIGKLVIDNYVNLGRSSFKDEVNRGPFHSTKEFLNAAIELEIILYNKCDWGDECKELWVPIQEKMLENFHTYWKDDPNYDFNSFVLCPPLLEDPSKILIDKVDGKVRITGFLEWKHTGFLPKDYLFNKYPHIIINRQEYKYSEEKTSENLLLQEHFDNQIIKRYPQFKKDEIRILFFDTIIENFDRIWCTIDALRRIHDYFNIEMKEEWLISDDYFKRWFKENYSFSDEECNRLVDDRAWKDTNPFNTEGSTPPHLPASVYQPNPFPINPAEGNPWAGTTNEQPYQSPPQQGHVNAYDNTSSSYGHSYNTSDQSNYSTYTMQMPTPSVNYNINNSSPYGYSNSAYNQNAYAPTYDTNAYSTNAYNPNPNEYSNTNVNHGVDASEHDGHVKSEREDSYDENTTELDGSVTAANPGIETHDPDKLNISNGTIKASLNGTPNKWRLLSRFIQFIASVGALAFIIGAPVASHVSTPSTANNTAIIFLHIVSIVSIIYSFSHLVFYCLRRWRHKNKAPRWSLLLVDIVLGVSFGTLMVFLIKDFRCSPGKLNGWYVTTFKLQV</sequence>